<organism evidence="6 7">
    <name type="scientific">Sphingobacterium hotanense</name>
    <dbReference type="NCBI Taxonomy" id="649196"/>
    <lineage>
        <taxon>Bacteria</taxon>
        <taxon>Pseudomonadati</taxon>
        <taxon>Bacteroidota</taxon>
        <taxon>Sphingobacteriia</taxon>
        <taxon>Sphingobacteriales</taxon>
        <taxon>Sphingobacteriaceae</taxon>
        <taxon>Sphingobacterium</taxon>
    </lineage>
</organism>
<evidence type="ECO:0000256" key="2">
    <source>
        <dbReference type="ARBA" id="ARBA00022723"/>
    </source>
</evidence>
<dbReference type="Pfam" id="PF00127">
    <property type="entry name" value="Copper-bind"/>
    <property type="match status" value="1"/>
</dbReference>
<dbReference type="InterPro" id="IPR000923">
    <property type="entry name" value="BlueCu_1"/>
</dbReference>
<name>A0ABT7NHX5_9SPHI</name>
<keyword evidence="2" id="KW-0479">Metal-binding</keyword>
<dbReference type="Proteomes" id="UP001170954">
    <property type="component" value="Unassembled WGS sequence"/>
</dbReference>
<accession>A0ABT7NHX5</accession>
<dbReference type="CDD" id="cd04233">
    <property type="entry name" value="Auracyanin"/>
    <property type="match status" value="1"/>
</dbReference>
<evidence type="ECO:0000256" key="4">
    <source>
        <dbReference type="ARBA" id="ARBA00023008"/>
    </source>
</evidence>
<keyword evidence="1" id="KW-0813">Transport</keyword>
<gene>
    <name evidence="6" type="ORF">HX018_00815</name>
</gene>
<dbReference type="InterPro" id="IPR008972">
    <property type="entry name" value="Cupredoxin"/>
</dbReference>
<dbReference type="PANTHER" id="PTHR38439">
    <property type="entry name" value="AURACYANIN-B"/>
    <property type="match status" value="1"/>
</dbReference>
<protein>
    <recommendedName>
        <fullName evidence="5">Blue (type 1) copper domain-containing protein</fullName>
    </recommendedName>
</protein>
<dbReference type="SUPFAM" id="SSF49503">
    <property type="entry name" value="Cupredoxins"/>
    <property type="match status" value="1"/>
</dbReference>
<dbReference type="InterPro" id="IPR050845">
    <property type="entry name" value="Cu-binding_ET"/>
</dbReference>
<dbReference type="InterPro" id="IPR028871">
    <property type="entry name" value="BlueCu_1_BS"/>
</dbReference>
<dbReference type="EMBL" id="JACAGK010000001">
    <property type="protein sequence ID" value="MDM1046792.1"/>
    <property type="molecule type" value="Genomic_DNA"/>
</dbReference>
<dbReference type="PANTHER" id="PTHR38439:SF2">
    <property type="entry name" value="OUTER MEMBRANE PROTEIN H.8"/>
    <property type="match status" value="1"/>
</dbReference>
<evidence type="ECO:0000313" key="7">
    <source>
        <dbReference type="Proteomes" id="UP001170954"/>
    </source>
</evidence>
<evidence type="ECO:0000256" key="1">
    <source>
        <dbReference type="ARBA" id="ARBA00022448"/>
    </source>
</evidence>
<comment type="caution">
    <text evidence="6">The sequence shown here is derived from an EMBL/GenBank/DDBJ whole genome shotgun (WGS) entry which is preliminary data.</text>
</comment>
<sequence length="357" mass="40537">MLSILLLFLTSNNALIKEDTPAAKMVKMSVLPGLRFDVPRFHVQPGQKVVIEFENTDDMDHNLLIINPGTREKIVELAGKLGAQGMAKSYVPESKDILWHTKILHAGQKEKLAFTAPSVEGVYPYVCTFPGHGHVMYGAIYVNKSGKMPELAKDPHLPELSKQSEHQHHHKKNHPYEPKAPYHYRIYMEGASPAAVAVHLPGQISYCWDAAVCDLRYIWQGEFLDNTAIWKGHKDAKAKILGDIFYKQSNLPSIAIVSANSPNKREFKGYKVLKDKYLEFHYQIDKMDIYETIKETGDRKGIIRTFRIPDLKADLTFQHTLSTGVKIWYKGAPLQNTTLKLSSAEAKEFTLEYKIED</sequence>
<keyword evidence="3" id="KW-0249">Electron transport</keyword>
<evidence type="ECO:0000313" key="6">
    <source>
        <dbReference type="EMBL" id="MDM1046792.1"/>
    </source>
</evidence>
<dbReference type="RefSeq" id="WP_286650147.1">
    <property type="nucleotide sequence ID" value="NZ_JACAGK010000001.1"/>
</dbReference>
<keyword evidence="4" id="KW-0186">Copper</keyword>
<evidence type="ECO:0000259" key="5">
    <source>
        <dbReference type="Pfam" id="PF00127"/>
    </source>
</evidence>
<dbReference type="Gene3D" id="2.60.40.420">
    <property type="entry name" value="Cupredoxins - blue copper proteins"/>
    <property type="match status" value="1"/>
</dbReference>
<evidence type="ECO:0000256" key="3">
    <source>
        <dbReference type="ARBA" id="ARBA00022982"/>
    </source>
</evidence>
<proteinExistence type="predicted"/>
<dbReference type="PROSITE" id="PS00196">
    <property type="entry name" value="COPPER_BLUE"/>
    <property type="match status" value="1"/>
</dbReference>
<feature type="domain" description="Blue (type 1) copper" evidence="5">
    <location>
        <begin position="34"/>
        <end position="143"/>
    </location>
</feature>
<reference evidence="6" key="1">
    <citation type="submission" date="2020-06" db="EMBL/GenBank/DDBJ databases">
        <authorList>
            <person name="Dong N."/>
        </authorList>
    </citation>
    <scope>NUCLEOTIDE SEQUENCE</scope>
    <source>
        <strain evidence="6">R1692</strain>
    </source>
</reference>
<keyword evidence="7" id="KW-1185">Reference proteome</keyword>
<reference evidence="6" key="2">
    <citation type="journal article" date="2022" name="Sci. Total Environ.">
        <title>Prevalence, transmission, and molecular epidemiology of tet(X)-positive bacteria among humans, animals, and environmental niches in China: An epidemiological, and genomic-based study.</title>
        <authorList>
            <person name="Dong N."/>
            <person name="Zeng Y."/>
            <person name="Cai C."/>
            <person name="Sun C."/>
            <person name="Lu J."/>
            <person name="Liu C."/>
            <person name="Zhou H."/>
            <person name="Sun Q."/>
            <person name="Shu L."/>
            <person name="Wang H."/>
            <person name="Wang Y."/>
            <person name="Wang S."/>
            <person name="Wu C."/>
            <person name="Chan E.W."/>
            <person name="Chen G."/>
            <person name="Shen Z."/>
            <person name="Chen S."/>
            <person name="Zhang R."/>
        </authorList>
    </citation>
    <scope>NUCLEOTIDE SEQUENCE</scope>
    <source>
        <strain evidence="6">R1692</strain>
    </source>
</reference>